<comment type="similarity">
    <text evidence="1">Belongs to the PITHD1 family.</text>
</comment>
<dbReference type="Pfam" id="PF06201">
    <property type="entry name" value="PITH"/>
    <property type="match status" value="1"/>
</dbReference>
<proteinExistence type="inferred from homology"/>
<protein>
    <recommendedName>
        <fullName evidence="2">PITH domain-containing protein</fullName>
    </recommendedName>
</protein>
<evidence type="ECO:0000313" key="3">
    <source>
        <dbReference type="EMBL" id="ABR27268.1"/>
    </source>
</evidence>
<dbReference type="PROSITE" id="PS51532">
    <property type="entry name" value="PITH"/>
    <property type="match status" value="1"/>
</dbReference>
<dbReference type="InterPro" id="IPR037047">
    <property type="entry name" value="PITH_dom_sf"/>
</dbReference>
<dbReference type="SUPFAM" id="SSF49785">
    <property type="entry name" value="Galactose-binding domain-like"/>
    <property type="match status" value="1"/>
</dbReference>
<name>A6MI44_NYCOV</name>
<dbReference type="PANTHER" id="PTHR12175:SF5">
    <property type="entry name" value="OS03G0795500 PROTEIN"/>
    <property type="match status" value="1"/>
</dbReference>
<accession>A6MI44</accession>
<evidence type="ECO:0000256" key="1">
    <source>
        <dbReference type="ARBA" id="ARBA00025788"/>
    </source>
</evidence>
<dbReference type="InterPro" id="IPR008979">
    <property type="entry name" value="Galactose-bd-like_sf"/>
</dbReference>
<dbReference type="Gene3D" id="2.60.120.470">
    <property type="entry name" value="PITH domain"/>
    <property type="match status" value="1"/>
</dbReference>
<feature type="domain" description="PITH" evidence="2">
    <location>
        <begin position="15"/>
        <end position="179"/>
    </location>
</feature>
<reference evidence="3" key="1">
    <citation type="journal article" date="2007" name="J. Eukaryot. Microbiol.">
        <title>Variation in macronuclear genome content of three ciliates with extensive chromosomal fragmentation: a preliminary analysis.</title>
        <authorList>
            <person name="McGrath C.L."/>
            <person name="Zufall R.A."/>
            <person name="Katz L.A."/>
        </authorList>
    </citation>
    <scope>NUCLEOTIDE SEQUENCE</scope>
</reference>
<organism evidence="3">
    <name type="scientific">Nyctotherus ovalis</name>
    <name type="common">Ciliate protozoan</name>
    <dbReference type="NCBI Taxonomy" id="70075"/>
    <lineage>
        <taxon>Eukaryota</taxon>
        <taxon>Sar</taxon>
        <taxon>Alveolata</taxon>
        <taxon>Ciliophora</taxon>
        <taxon>Intramacronucleata</taxon>
        <taxon>Armophorea</taxon>
        <taxon>Clevelandellida</taxon>
        <taxon>Nyctotheridae</taxon>
        <taxon>Nyctotherus</taxon>
    </lineage>
</organism>
<sequence length="179" mass="20088">MRPQFPIRMPGGMAPKEEPPATIDNLDPMIDYANLECLNIDSSTPVTNALKQNSDSLVIQSDTDPQILFNIAFLNTVKVHHLKIKAKDDGTGPKKVKIFGNRINMGFSDAEEQKADQEFVLTPENYSGDIELKYVKFQRVDRITIFIEDNYGAPKTVIQKLELWGCAGKGTDVLFKLNE</sequence>
<dbReference type="EMBL" id="EF125733">
    <property type="protein sequence ID" value="ABR27268.1"/>
    <property type="molecule type" value="Genomic_DNA"/>
</dbReference>
<evidence type="ECO:0000259" key="2">
    <source>
        <dbReference type="PROSITE" id="PS51532"/>
    </source>
</evidence>
<dbReference type="AlphaFoldDB" id="A6MI44"/>
<dbReference type="PANTHER" id="PTHR12175">
    <property type="entry name" value="AD039 HT014 THIOREDOXIN FAMILY TRP26"/>
    <property type="match status" value="1"/>
</dbReference>
<dbReference type="InterPro" id="IPR010400">
    <property type="entry name" value="PITH_dom"/>
</dbReference>
<dbReference type="GO" id="GO:0005737">
    <property type="term" value="C:cytoplasm"/>
    <property type="evidence" value="ECO:0007669"/>
    <property type="project" value="UniProtKB-ARBA"/>
</dbReference>
<dbReference type="InterPro" id="IPR045099">
    <property type="entry name" value="PITH1-like"/>
</dbReference>